<dbReference type="PANTHER" id="PTHR12883">
    <property type="entry name" value="ADIPOCYTE-SPECIFIC PROTEIN 4-RELATED"/>
    <property type="match status" value="1"/>
</dbReference>
<name>A0A1E3P8N0_WICAA</name>
<evidence type="ECO:0000256" key="3">
    <source>
        <dbReference type="ARBA" id="ARBA00022989"/>
    </source>
</evidence>
<reference evidence="7 8" key="1">
    <citation type="journal article" date="2016" name="Proc. Natl. Acad. Sci. U.S.A.">
        <title>Comparative genomics of biotechnologically important yeasts.</title>
        <authorList>
            <person name="Riley R."/>
            <person name="Haridas S."/>
            <person name="Wolfe K.H."/>
            <person name="Lopes M.R."/>
            <person name="Hittinger C.T."/>
            <person name="Goeker M."/>
            <person name="Salamov A.A."/>
            <person name="Wisecaver J.H."/>
            <person name="Long T.M."/>
            <person name="Calvey C.H."/>
            <person name="Aerts A.L."/>
            <person name="Barry K.W."/>
            <person name="Choi C."/>
            <person name="Clum A."/>
            <person name="Coughlan A.Y."/>
            <person name="Deshpande S."/>
            <person name="Douglass A.P."/>
            <person name="Hanson S.J."/>
            <person name="Klenk H.-P."/>
            <person name="LaButti K.M."/>
            <person name="Lapidus A."/>
            <person name="Lindquist E.A."/>
            <person name="Lipzen A.M."/>
            <person name="Meier-Kolthoff J.P."/>
            <person name="Ohm R.A."/>
            <person name="Otillar R.P."/>
            <person name="Pangilinan J.L."/>
            <person name="Peng Y."/>
            <person name="Rokas A."/>
            <person name="Rosa C.A."/>
            <person name="Scheuner C."/>
            <person name="Sibirny A.A."/>
            <person name="Slot J.C."/>
            <person name="Stielow J.B."/>
            <person name="Sun H."/>
            <person name="Kurtzman C.P."/>
            <person name="Blackwell M."/>
            <person name="Grigoriev I.V."/>
            <person name="Jeffries T.W."/>
        </authorList>
    </citation>
    <scope>NUCLEOTIDE SEQUENCE [LARGE SCALE GENOMIC DNA]</scope>
    <source>
        <strain evidence="8">ATCC 58044 / CBS 1984 / NCYC 433 / NRRL Y-366-8</strain>
    </source>
</reference>
<protein>
    <recommendedName>
        <fullName evidence="9">DUF1682-domain-containing protein</fullName>
    </recommendedName>
</protein>
<feature type="compositionally biased region" description="Basic and acidic residues" evidence="5">
    <location>
        <begin position="321"/>
        <end position="356"/>
    </location>
</feature>
<keyword evidence="3 6" id="KW-1133">Transmembrane helix</keyword>
<evidence type="ECO:0000313" key="8">
    <source>
        <dbReference type="Proteomes" id="UP000094112"/>
    </source>
</evidence>
<evidence type="ECO:0008006" key="9">
    <source>
        <dbReference type="Google" id="ProtNLM"/>
    </source>
</evidence>
<feature type="transmembrane region" description="Helical" evidence="6">
    <location>
        <begin position="41"/>
        <end position="58"/>
    </location>
</feature>
<accession>A0A1E3P8N0</accession>
<dbReference type="Proteomes" id="UP000094112">
    <property type="component" value="Unassembled WGS sequence"/>
</dbReference>
<dbReference type="GO" id="GO:0032469">
    <property type="term" value="P:endoplasmic reticulum calcium ion homeostasis"/>
    <property type="evidence" value="ECO:0007669"/>
    <property type="project" value="InterPro"/>
</dbReference>
<evidence type="ECO:0000256" key="4">
    <source>
        <dbReference type="ARBA" id="ARBA00023136"/>
    </source>
</evidence>
<evidence type="ECO:0000256" key="6">
    <source>
        <dbReference type="SAM" id="Phobius"/>
    </source>
</evidence>
<feature type="compositionally biased region" description="Basic residues" evidence="5">
    <location>
        <begin position="357"/>
        <end position="367"/>
    </location>
</feature>
<sequence>MSGIGAQAIDYINKLQSHYYSTDYEKLVELGFLGRVKLYDWHLEFAALGIIAVLVLFYQLGSFQNKSIVDTWIKGVRPVLDENFYQVGVKEDQLLIKDGAQLYTTYASGRINISGLLINFGLISRQNYFVYVFESLLSNFFESVKPQQDIVEIKIKPFPNERINNFIFAVVNKDGMNETRNDNYYLSLTKTSESTSLPREFVFMSESNELNESLLTEEFKTVLSKAGKVLKYFAITDLPQTKPVSESEYKSAPHLVLKLSLKTDRQSVETSKALIEQLIKFSDLITKLQLKHDSAKKINGVRNTELAKIKKAIEEQKLEELKEQKLEQERNARRDLAKLSPEEQAKFDKKQREKRERRQRNRQKQRM</sequence>
<keyword evidence="8" id="KW-1185">Reference proteome</keyword>
<dbReference type="STRING" id="683960.A0A1E3P8N0"/>
<dbReference type="InterPro" id="IPR012879">
    <property type="entry name" value="CCDC47"/>
</dbReference>
<comment type="subcellular location">
    <subcellularLocation>
        <location evidence="1">Membrane</location>
        <topology evidence="1">Single-pass membrane protein</topology>
    </subcellularLocation>
</comment>
<organism evidence="7 8">
    <name type="scientific">Wickerhamomyces anomalus (strain ATCC 58044 / CBS 1984 / NCYC 433 / NRRL Y-366-8)</name>
    <name type="common">Yeast</name>
    <name type="synonym">Hansenula anomala</name>
    <dbReference type="NCBI Taxonomy" id="683960"/>
    <lineage>
        <taxon>Eukaryota</taxon>
        <taxon>Fungi</taxon>
        <taxon>Dikarya</taxon>
        <taxon>Ascomycota</taxon>
        <taxon>Saccharomycotina</taxon>
        <taxon>Saccharomycetes</taxon>
        <taxon>Phaffomycetales</taxon>
        <taxon>Wickerhamomycetaceae</taxon>
        <taxon>Wickerhamomyces</taxon>
    </lineage>
</organism>
<gene>
    <name evidence="7" type="ORF">WICANDRAFT_77870</name>
</gene>
<dbReference type="GO" id="GO:0016020">
    <property type="term" value="C:membrane"/>
    <property type="evidence" value="ECO:0007669"/>
    <property type="project" value="UniProtKB-SubCell"/>
</dbReference>
<dbReference type="EMBL" id="KV454209">
    <property type="protein sequence ID" value="ODQ61227.1"/>
    <property type="molecule type" value="Genomic_DNA"/>
</dbReference>
<evidence type="ECO:0000256" key="5">
    <source>
        <dbReference type="SAM" id="MobiDB-lite"/>
    </source>
</evidence>
<evidence type="ECO:0000313" key="7">
    <source>
        <dbReference type="EMBL" id="ODQ61227.1"/>
    </source>
</evidence>
<dbReference type="PANTHER" id="PTHR12883:SF0">
    <property type="entry name" value="PAT COMPLEX SUBUNIT CCDC47"/>
    <property type="match status" value="1"/>
</dbReference>
<keyword evidence="4 6" id="KW-0472">Membrane</keyword>
<dbReference type="AlphaFoldDB" id="A0A1E3P8N0"/>
<feature type="region of interest" description="Disordered" evidence="5">
    <location>
        <begin position="321"/>
        <end position="367"/>
    </location>
</feature>
<dbReference type="RefSeq" id="XP_019040434.1">
    <property type="nucleotide sequence ID" value="XM_019184626.1"/>
</dbReference>
<dbReference type="OrthoDB" id="10039147at2759"/>
<evidence type="ECO:0000256" key="2">
    <source>
        <dbReference type="ARBA" id="ARBA00022692"/>
    </source>
</evidence>
<proteinExistence type="predicted"/>
<dbReference type="GO" id="GO:0005509">
    <property type="term" value="F:calcium ion binding"/>
    <property type="evidence" value="ECO:0007669"/>
    <property type="project" value="InterPro"/>
</dbReference>
<evidence type="ECO:0000256" key="1">
    <source>
        <dbReference type="ARBA" id="ARBA00004167"/>
    </source>
</evidence>
<keyword evidence="2 6" id="KW-0812">Transmembrane</keyword>
<dbReference type="GO" id="GO:0005783">
    <property type="term" value="C:endoplasmic reticulum"/>
    <property type="evidence" value="ECO:0007669"/>
    <property type="project" value="InterPro"/>
</dbReference>
<dbReference type="GeneID" id="30201872"/>
<dbReference type="Pfam" id="PF07946">
    <property type="entry name" value="CCDC47"/>
    <property type="match status" value="1"/>
</dbReference>